<dbReference type="GO" id="GO:0003677">
    <property type="term" value="F:DNA binding"/>
    <property type="evidence" value="ECO:0007669"/>
    <property type="project" value="UniProtKB-KW"/>
</dbReference>
<dbReference type="RefSeq" id="WP_142808769.1">
    <property type="nucleotide sequence ID" value="NZ_CP036282.1"/>
</dbReference>
<dbReference type="GO" id="GO:0006096">
    <property type="term" value="P:glycolytic process"/>
    <property type="evidence" value="ECO:0007669"/>
    <property type="project" value="UniProtKB-KW"/>
</dbReference>
<dbReference type="PANTHER" id="PTHR30514:SF18">
    <property type="entry name" value="RPIR-FAMILY TRANSCRIPTIONAL REGULATOR"/>
    <property type="match status" value="1"/>
</dbReference>
<dbReference type="InterPro" id="IPR001347">
    <property type="entry name" value="SIS_dom"/>
</dbReference>
<dbReference type="PANTHER" id="PTHR30514">
    <property type="entry name" value="GLUCOKINASE"/>
    <property type="match status" value="1"/>
</dbReference>
<feature type="domain" description="SIS" evidence="6">
    <location>
        <begin position="152"/>
        <end position="291"/>
    </location>
</feature>
<feature type="domain" description="HTH rpiR-type" evidence="5">
    <location>
        <begin position="24"/>
        <end position="100"/>
    </location>
</feature>
<dbReference type="InterPro" id="IPR047640">
    <property type="entry name" value="RpiR-like"/>
</dbReference>
<protein>
    <submittedName>
        <fullName evidence="7">MurR/RpiR family transcriptional regulator</fullName>
    </submittedName>
</protein>
<evidence type="ECO:0000313" key="7">
    <source>
        <dbReference type="EMBL" id="QDL53163.1"/>
    </source>
</evidence>
<gene>
    <name evidence="7" type="ORF">EXZ61_02685</name>
</gene>
<dbReference type="Pfam" id="PF01380">
    <property type="entry name" value="SIS"/>
    <property type="match status" value="1"/>
</dbReference>
<evidence type="ECO:0000313" key="8">
    <source>
        <dbReference type="Proteomes" id="UP000317365"/>
    </source>
</evidence>
<keyword evidence="3" id="KW-0324">Glycolysis</keyword>
<dbReference type="PROSITE" id="PS51464">
    <property type="entry name" value="SIS"/>
    <property type="match status" value="1"/>
</dbReference>
<dbReference type="InterPro" id="IPR009057">
    <property type="entry name" value="Homeodomain-like_sf"/>
</dbReference>
<evidence type="ECO:0000259" key="6">
    <source>
        <dbReference type="PROSITE" id="PS51464"/>
    </source>
</evidence>
<keyword evidence="1" id="KW-0805">Transcription regulation</keyword>
<dbReference type="InterPro" id="IPR046348">
    <property type="entry name" value="SIS_dom_sf"/>
</dbReference>
<proteinExistence type="predicted"/>
<dbReference type="CDD" id="cd05013">
    <property type="entry name" value="SIS_RpiR"/>
    <property type="match status" value="1"/>
</dbReference>
<dbReference type="GO" id="GO:0003700">
    <property type="term" value="F:DNA-binding transcription factor activity"/>
    <property type="evidence" value="ECO:0007669"/>
    <property type="project" value="InterPro"/>
</dbReference>
<keyword evidence="8" id="KW-1185">Reference proteome</keyword>
<evidence type="ECO:0000256" key="1">
    <source>
        <dbReference type="ARBA" id="ARBA00023015"/>
    </source>
</evidence>
<reference evidence="8" key="2">
    <citation type="journal article" date="2020" name="Int. J. Syst. Evol. Microbiol.">
        <title>Genomic insights into a novel species Rhodoferax aquaticus sp. nov., isolated from freshwater.</title>
        <authorList>
            <person name="Li T."/>
            <person name="Zhuo Y."/>
            <person name="Jin C.Z."/>
            <person name="Wu X."/>
            <person name="Ko S.R."/>
            <person name="Jin F.J."/>
            <person name="Ahn C.Y."/>
            <person name="Oh H.M."/>
            <person name="Lee H.G."/>
            <person name="Jin L."/>
        </authorList>
    </citation>
    <scope>NUCLEOTIDE SEQUENCE [LARGE SCALE GENOMIC DNA]</scope>
    <source>
        <strain evidence="8">Gr-4</strain>
    </source>
</reference>
<dbReference type="PROSITE" id="PS51071">
    <property type="entry name" value="HTH_RPIR"/>
    <property type="match status" value="1"/>
</dbReference>
<dbReference type="KEGG" id="rhg:EXZ61_02685"/>
<dbReference type="InterPro" id="IPR035472">
    <property type="entry name" value="RpiR-like_SIS"/>
</dbReference>
<dbReference type="Pfam" id="PF01418">
    <property type="entry name" value="HTH_6"/>
    <property type="match status" value="1"/>
</dbReference>
<keyword evidence="4" id="KW-0804">Transcription</keyword>
<keyword evidence="2" id="KW-0238">DNA-binding</keyword>
<evidence type="ECO:0000256" key="4">
    <source>
        <dbReference type="ARBA" id="ARBA00023163"/>
    </source>
</evidence>
<sequence length="315" mass="33209">MTQNDTHVSTAFSAPSVDAAFAKSALGTKLREVLAGGKGNNALIADYLLRNPVRATACSIDELAQHTQTSAPTLSRFARTMGYSGFAALRSGMAESLQTALQPVDKLRDVLQRNGAVSAPYGNPIIAESLDSSLHHLQATVAGLNPALLTATAHKILAAETVYTLGFGISAHLAAILALNLQPFCRQTINVVEYGGTEVAAGRLMNIGPKDLLVSISFPRYASDAVMLTRFARGQCAHVIALTDSMASPLTQWAHDVLIAPAAHPVLSGSYAPALLLIEALTTSLMVNGKDQVKQAQKLTEAISAYLYSDKPNAT</sequence>
<name>A0A515EKG7_9BURK</name>
<evidence type="ECO:0000256" key="2">
    <source>
        <dbReference type="ARBA" id="ARBA00023125"/>
    </source>
</evidence>
<reference evidence="8" key="1">
    <citation type="submission" date="2019-02" db="EMBL/GenBank/DDBJ databases">
        <title>Complete genome sequence of Rhodoferax sp. Gr-4.</title>
        <authorList>
            <person name="Jin L."/>
        </authorList>
    </citation>
    <scope>NUCLEOTIDE SEQUENCE [LARGE SCALE GENOMIC DNA]</scope>
    <source>
        <strain evidence="8">Gr-4</strain>
    </source>
</reference>
<dbReference type="GO" id="GO:0097367">
    <property type="term" value="F:carbohydrate derivative binding"/>
    <property type="evidence" value="ECO:0007669"/>
    <property type="project" value="InterPro"/>
</dbReference>
<organism evidence="7 8">
    <name type="scientific">Rhodoferax aquaticus</name>
    <dbReference type="NCBI Taxonomy" id="2527691"/>
    <lineage>
        <taxon>Bacteria</taxon>
        <taxon>Pseudomonadati</taxon>
        <taxon>Pseudomonadota</taxon>
        <taxon>Betaproteobacteria</taxon>
        <taxon>Burkholderiales</taxon>
        <taxon>Comamonadaceae</taxon>
        <taxon>Rhodoferax</taxon>
    </lineage>
</organism>
<dbReference type="EMBL" id="CP036282">
    <property type="protein sequence ID" value="QDL53163.1"/>
    <property type="molecule type" value="Genomic_DNA"/>
</dbReference>
<evidence type="ECO:0000256" key="3">
    <source>
        <dbReference type="ARBA" id="ARBA00023152"/>
    </source>
</evidence>
<dbReference type="AlphaFoldDB" id="A0A515EKG7"/>
<dbReference type="SUPFAM" id="SSF46689">
    <property type="entry name" value="Homeodomain-like"/>
    <property type="match status" value="1"/>
</dbReference>
<dbReference type="SUPFAM" id="SSF53697">
    <property type="entry name" value="SIS domain"/>
    <property type="match status" value="1"/>
</dbReference>
<dbReference type="Proteomes" id="UP000317365">
    <property type="component" value="Chromosome"/>
</dbReference>
<dbReference type="Gene3D" id="3.40.50.10490">
    <property type="entry name" value="Glucose-6-phosphate isomerase like protein, domain 1"/>
    <property type="match status" value="1"/>
</dbReference>
<evidence type="ECO:0000259" key="5">
    <source>
        <dbReference type="PROSITE" id="PS51071"/>
    </source>
</evidence>
<accession>A0A515EKG7</accession>
<dbReference type="InterPro" id="IPR000281">
    <property type="entry name" value="HTH_RpiR"/>
</dbReference>
<dbReference type="Gene3D" id="1.10.10.10">
    <property type="entry name" value="Winged helix-like DNA-binding domain superfamily/Winged helix DNA-binding domain"/>
    <property type="match status" value="1"/>
</dbReference>
<dbReference type="InterPro" id="IPR036388">
    <property type="entry name" value="WH-like_DNA-bd_sf"/>
</dbReference>